<dbReference type="Pfam" id="PF19940">
    <property type="entry name" value="DUF6402"/>
    <property type="match status" value="1"/>
</dbReference>
<evidence type="ECO:0000313" key="2">
    <source>
        <dbReference type="Proteomes" id="UP000007838"/>
    </source>
</evidence>
<dbReference type="RefSeq" id="WP_014169449.1">
    <property type="nucleotide sequence ID" value="NC_016514.1"/>
</dbReference>
<sequence>MVDMKVKSKLTNQDENKEIISVKIFKITDIPDVMEKKGWKIAASFMRKWFNDPYYEMSKQEKLNKIDISTIQKQHILDDLEFEWLLTSSSRIKPIYDNFVMKVSSVIEYDDFLGRKKQITNQLSNGLCYILNRLEKSGFLVNNELKSCYVNYDNMSAIELDKTSQFNFIKIGSTLWEKATDSLDDVYGALGSFIIKVAFTNLNVTRDQRGFMRLEIRELGLYVRDTYEFMNDGDDQPLGYWGECGVIKPGVISELMKKEFIDEDGCRYFRITNSSFVKYRGKYKSTYKTGDFFVYSTVKKIPTNIIIHLSKIDMEEYSFWKGKNINE</sequence>
<organism evidence="1 2">
    <name type="scientific">Enterobacter ludwigii</name>
    <dbReference type="NCBI Taxonomy" id="299767"/>
    <lineage>
        <taxon>Bacteria</taxon>
        <taxon>Pseudomonadati</taxon>
        <taxon>Pseudomonadota</taxon>
        <taxon>Gammaproteobacteria</taxon>
        <taxon>Enterobacterales</taxon>
        <taxon>Enterobacteriaceae</taxon>
        <taxon>Enterobacter</taxon>
        <taxon>Enterobacter cloacae complex</taxon>
    </lineage>
</organism>
<accession>G8LHV5</accession>
<evidence type="ECO:0000313" key="1">
    <source>
        <dbReference type="EMBL" id="AEW72997.1"/>
    </source>
</evidence>
<accession>W0BU46</accession>
<dbReference type="eggNOG" id="COG3501">
    <property type="taxonomic scope" value="Bacteria"/>
</dbReference>
<protein>
    <submittedName>
        <fullName evidence="1">Uncharacterized protein</fullName>
    </submittedName>
</protein>
<proteinExistence type="predicted"/>
<dbReference type="OrthoDB" id="6986732at2"/>
<dbReference type="InterPro" id="IPR045646">
    <property type="entry name" value="DUF6402"/>
</dbReference>
<dbReference type="AlphaFoldDB" id="G8LHV5"/>
<name>G8LHV5_9ENTR</name>
<dbReference type="EMBL" id="CP002886">
    <property type="protein sequence ID" value="AEW72997.1"/>
    <property type="molecule type" value="Genomic_DNA"/>
</dbReference>
<reference evidence="1 2" key="1">
    <citation type="journal article" date="2011" name="Stand. Genomic Sci.">
        <title>Complete genome of the onion pathogen Enterobacter cloacae EcWSU1.</title>
        <authorList>
            <person name="Humann J.L."/>
            <person name="Wildung M."/>
            <person name="Cheng C.H."/>
            <person name="Lee T."/>
            <person name="Stewart J.E."/>
            <person name="Drew J.C."/>
            <person name="Triplett E.W."/>
            <person name="Main D."/>
            <person name="Schroeder B.K."/>
        </authorList>
    </citation>
    <scope>NUCLEOTIDE SEQUENCE [LARGE SCALE GENOMIC DNA]</scope>
    <source>
        <strain evidence="1 2">EcWSU1</strain>
    </source>
</reference>
<dbReference type="Proteomes" id="UP000007838">
    <property type="component" value="Chromosome"/>
</dbReference>
<dbReference type="KEGG" id="eec:EcWSU1_01558"/>
<gene>
    <name evidence="1" type="ORF">EcWSU1_01558</name>
</gene>
<dbReference type="HOGENOM" id="CLU_055409_0_0_6"/>